<dbReference type="CTD" id="20250232"/>
<dbReference type="RefSeq" id="XP_009066055.1">
    <property type="nucleotide sequence ID" value="XM_009067807.1"/>
</dbReference>
<organism evidence="2 3">
    <name type="scientific">Lottia gigantea</name>
    <name type="common">Giant owl limpet</name>
    <dbReference type="NCBI Taxonomy" id="225164"/>
    <lineage>
        <taxon>Eukaryota</taxon>
        <taxon>Metazoa</taxon>
        <taxon>Spiralia</taxon>
        <taxon>Lophotrochozoa</taxon>
        <taxon>Mollusca</taxon>
        <taxon>Gastropoda</taxon>
        <taxon>Patellogastropoda</taxon>
        <taxon>Lottioidea</taxon>
        <taxon>Lottiidae</taxon>
        <taxon>Lottia</taxon>
    </lineage>
</organism>
<dbReference type="Proteomes" id="UP000030746">
    <property type="component" value="Unassembled WGS sequence"/>
</dbReference>
<evidence type="ECO:0000313" key="2">
    <source>
        <dbReference type="EMBL" id="ESO83300.1"/>
    </source>
</evidence>
<keyword evidence="3" id="KW-1185">Reference proteome</keyword>
<dbReference type="OMA" id="TIVGAQY"/>
<sequence>MHNSCAVNGFSNRHTSAVGLLSHTIFVNCKLIVQMMKLVVVAALASLIAVTSAGYGGMGMLGAGMLMNPMMYGGMMNPMLSMYGMGMMNPYMMGMYGMYPGMYGGFGMGGLGMMAGMTPYGVIGGFGGLGPIGVAGNTANSQTVV</sequence>
<name>V3ZLK7_LOTGI</name>
<accession>V3ZLK7</accession>
<protein>
    <submittedName>
        <fullName evidence="2">Uncharacterized protein</fullName>
    </submittedName>
</protein>
<evidence type="ECO:0000313" key="3">
    <source>
        <dbReference type="Proteomes" id="UP000030746"/>
    </source>
</evidence>
<dbReference type="KEGG" id="lgi:LOTGIDRAFT_236737"/>
<dbReference type="GeneID" id="20250232"/>
<feature type="transmembrane region" description="Helical" evidence="1">
    <location>
        <begin position="103"/>
        <end position="123"/>
    </location>
</feature>
<feature type="transmembrane region" description="Helical" evidence="1">
    <location>
        <begin position="70"/>
        <end position="91"/>
    </location>
</feature>
<dbReference type="AlphaFoldDB" id="V3ZLK7"/>
<dbReference type="EMBL" id="KB203738">
    <property type="protein sequence ID" value="ESO83300.1"/>
    <property type="molecule type" value="Genomic_DNA"/>
</dbReference>
<reference evidence="2 3" key="1">
    <citation type="journal article" date="2013" name="Nature">
        <title>Insights into bilaterian evolution from three spiralian genomes.</title>
        <authorList>
            <person name="Simakov O."/>
            <person name="Marletaz F."/>
            <person name="Cho S.J."/>
            <person name="Edsinger-Gonzales E."/>
            <person name="Havlak P."/>
            <person name="Hellsten U."/>
            <person name="Kuo D.H."/>
            <person name="Larsson T."/>
            <person name="Lv J."/>
            <person name="Arendt D."/>
            <person name="Savage R."/>
            <person name="Osoegawa K."/>
            <person name="de Jong P."/>
            <person name="Grimwood J."/>
            <person name="Chapman J.A."/>
            <person name="Shapiro H."/>
            <person name="Aerts A."/>
            <person name="Otillar R.P."/>
            <person name="Terry A.Y."/>
            <person name="Boore J.L."/>
            <person name="Grigoriev I.V."/>
            <person name="Lindberg D.R."/>
            <person name="Seaver E.C."/>
            <person name="Weisblat D.A."/>
            <person name="Putnam N.H."/>
            <person name="Rokhsar D.S."/>
        </authorList>
    </citation>
    <scope>NUCLEOTIDE SEQUENCE [LARGE SCALE GENOMIC DNA]</scope>
</reference>
<keyword evidence="1" id="KW-0812">Transmembrane</keyword>
<feature type="transmembrane region" description="Helical" evidence="1">
    <location>
        <begin position="38"/>
        <end position="58"/>
    </location>
</feature>
<gene>
    <name evidence="2" type="ORF">LOTGIDRAFT_236737</name>
</gene>
<dbReference type="HOGENOM" id="CLU_130599_0_0_1"/>
<keyword evidence="1" id="KW-1133">Transmembrane helix</keyword>
<evidence type="ECO:0000256" key="1">
    <source>
        <dbReference type="SAM" id="Phobius"/>
    </source>
</evidence>
<keyword evidence="1" id="KW-0472">Membrane</keyword>
<proteinExistence type="predicted"/>